<dbReference type="KEGG" id="plyc:GXP70_00525"/>
<sequence length="46" mass="4913">MGDNGDAKLAQLSYPYGVAADSSGNLYIADLTNSQIRRVEAEPNVK</sequence>
<dbReference type="InterPro" id="IPR011042">
    <property type="entry name" value="6-blade_b-propeller_TolB-like"/>
</dbReference>
<evidence type="ECO:0000256" key="1">
    <source>
        <dbReference type="ARBA" id="ARBA00022737"/>
    </source>
</evidence>
<proteinExistence type="predicted"/>
<keyword evidence="1" id="KW-0677">Repeat</keyword>
<evidence type="ECO:0000313" key="2">
    <source>
        <dbReference type="EMBL" id="QHT58612.1"/>
    </source>
</evidence>
<protein>
    <recommendedName>
        <fullName evidence="4">SMP-30/Gluconolactonase/LRE-like region domain-containing protein</fullName>
    </recommendedName>
</protein>
<dbReference type="EMBL" id="CP048209">
    <property type="protein sequence ID" value="QHT58612.1"/>
    <property type="molecule type" value="Genomic_DNA"/>
</dbReference>
<dbReference type="AlphaFoldDB" id="A0A6C0FR88"/>
<evidence type="ECO:0000313" key="3">
    <source>
        <dbReference type="Proteomes" id="UP000476064"/>
    </source>
</evidence>
<organism evidence="2 3">
    <name type="scientific">Paenibacillus lycopersici</name>
    <dbReference type="NCBI Taxonomy" id="2704462"/>
    <lineage>
        <taxon>Bacteria</taxon>
        <taxon>Bacillati</taxon>
        <taxon>Bacillota</taxon>
        <taxon>Bacilli</taxon>
        <taxon>Bacillales</taxon>
        <taxon>Paenibacillaceae</taxon>
        <taxon>Paenibacillus</taxon>
    </lineage>
</organism>
<dbReference type="Pfam" id="PF01436">
    <property type="entry name" value="NHL"/>
    <property type="match status" value="1"/>
</dbReference>
<dbReference type="RefSeq" id="WP_162354687.1">
    <property type="nucleotide sequence ID" value="NZ_CP048209.1"/>
</dbReference>
<keyword evidence="3" id="KW-1185">Reference proteome</keyword>
<gene>
    <name evidence="2" type="ORF">GXP70_00525</name>
</gene>
<dbReference type="SUPFAM" id="SSF101898">
    <property type="entry name" value="NHL repeat"/>
    <property type="match status" value="1"/>
</dbReference>
<evidence type="ECO:0008006" key="4">
    <source>
        <dbReference type="Google" id="ProtNLM"/>
    </source>
</evidence>
<accession>A0A6C0FR88</accession>
<dbReference type="Proteomes" id="UP000476064">
    <property type="component" value="Chromosome"/>
</dbReference>
<reference evidence="2 3" key="1">
    <citation type="submission" date="2020-01" db="EMBL/GenBank/DDBJ databases">
        <title>Paenibacillus sp. nov., isolated from tomato rhizosphere.</title>
        <authorList>
            <person name="Weon H.-Y."/>
            <person name="Lee S.A."/>
        </authorList>
    </citation>
    <scope>NUCLEOTIDE SEQUENCE [LARGE SCALE GENOMIC DNA]</scope>
    <source>
        <strain evidence="2 3">12200R-189</strain>
    </source>
</reference>
<dbReference type="Gene3D" id="2.120.10.30">
    <property type="entry name" value="TolB, C-terminal domain"/>
    <property type="match status" value="1"/>
</dbReference>
<dbReference type="InterPro" id="IPR001258">
    <property type="entry name" value="NHL_repeat"/>
</dbReference>
<name>A0A6C0FR88_9BACL</name>